<dbReference type="Pfam" id="PF12625">
    <property type="entry name" value="Arabinose_bd"/>
    <property type="match status" value="1"/>
</dbReference>
<evidence type="ECO:0000313" key="5">
    <source>
        <dbReference type="EMBL" id="MFL9841108.1"/>
    </source>
</evidence>
<dbReference type="SMART" id="SM00342">
    <property type="entry name" value="HTH_ARAC"/>
    <property type="match status" value="1"/>
</dbReference>
<dbReference type="InterPro" id="IPR018060">
    <property type="entry name" value="HTH_AraC"/>
</dbReference>
<sequence length="381" mass="42202">MVSAFADIAVSLADRHTLGFETMAAGWDGDGEPIGRNSRAGFPSLNQRSFAPFKIATVIDTVADRGIAAETVLDRTGLTLDEVRDPHTLTSIGQYLIACENIVAAGAEFADAFAIGSRLHLSAYGMYGYALMCSPTMRDFFDFAVRYQPLATPTVRLEWRAEGDLAIWRFREIYRDVMSSDVRTFLVRQQMKMTFTHIRDTAGADNLPVRALFALARDSHAAADAQALSCPCSYDAAENELHYPIGILEQTPELGNRLTRTMLEETCDRLIGQSRISSGLSGEVYQLLMNAPSEFPSMTAIADQLGLQERTLRRRLAAEDTSYGAIVDDVRRKLAIEYLQTTRMSVDDVAWKVGFSDSANLRRAIRRWTGKTITQLRTTGG</sequence>
<keyword evidence="1" id="KW-0805">Transcription regulation</keyword>
<dbReference type="InterPro" id="IPR009057">
    <property type="entry name" value="Homeodomain-like_sf"/>
</dbReference>
<reference evidence="5 6" key="1">
    <citation type="submission" date="2024-06" db="EMBL/GenBank/DDBJ databases">
        <authorList>
            <person name="Kaempfer P."/>
            <person name="Viver T."/>
        </authorList>
    </citation>
    <scope>NUCLEOTIDE SEQUENCE [LARGE SCALE GENOMIC DNA]</scope>
    <source>
        <strain evidence="5 6">ST-64</strain>
    </source>
</reference>
<keyword evidence="3" id="KW-0804">Transcription</keyword>
<feature type="domain" description="HTH araC/xylS-type" evidence="4">
    <location>
        <begin position="282"/>
        <end position="379"/>
    </location>
</feature>
<dbReference type="EMBL" id="JBELQC010000001">
    <property type="protein sequence ID" value="MFL9841108.1"/>
    <property type="molecule type" value="Genomic_DNA"/>
</dbReference>
<proteinExistence type="predicted"/>
<keyword evidence="2" id="KW-0238">DNA-binding</keyword>
<accession>A0ABW8YLG7</accession>
<dbReference type="SUPFAM" id="SSF46689">
    <property type="entry name" value="Homeodomain-like"/>
    <property type="match status" value="1"/>
</dbReference>
<name>A0ABW8YLG7_9SPHN</name>
<dbReference type="PANTHER" id="PTHR47894">
    <property type="entry name" value="HTH-TYPE TRANSCRIPTIONAL REGULATOR GADX"/>
    <property type="match status" value="1"/>
</dbReference>
<evidence type="ECO:0000256" key="2">
    <source>
        <dbReference type="ARBA" id="ARBA00023125"/>
    </source>
</evidence>
<evidence type="ECO:0000313" key="6">
    <source>
        <dbReference type="Proteomes" id="UP001629244"/>
    </source>
</evidence>
<evidence type="ECO:0000256" key="1">
    <source>
        <dbReference type="ARBA" id="ARBA00023015"/>
    </source>
</evidence>
<dbReference type="RefSeq" id="WP_408078025.1">
    <property type="nucleotide sequence ID" value="NZ_JBELQC010000001.1"/>
</dbReference>
<keyword evidence="6" id="KW-1185">Reference proteome</keyword>
<gene>
    <name evidence="5" type="ORF">ABS767_09055</name>
</gene>
<dbReference type="Proteomes" id="UP001629244">
    <property type="component" value="Unassembled WGS sequence"/>
</dbReference>
<dbReference type="Pfam" id="PF12833">
    <property type="entry name" value="HTH_18"/>
    <property type="match status" value="1"/>
</dbReference>
<dbReference type="PANTHER" id="PTHR47894:SF1">
    <property type="entry name" value="HTH-TYPE TRANSCRIPTIONAL REGULATOR VQSM"/>
    <property type="match status" value="1"/>
</dbReference>
<dbReference type="Gene3D" id="1.10.10.60">
    <property type="entry name" value="Homeodomain-like"/>
    <property type="match status" value="1"/>
</dbReference>
<organism evidence="5 6">
    <name type="scientific">Sphingomonas plantiphila</name>
    <dbReference type="NCBI Taxonomy" id="3163295"/>
    <lineage>
        <taxon>Bacteria</taxon>
        <taxon>Pseudomonadati</taxon>
        <taxon>Pseudomonadota</taxon>
        <taxon>Alphaproteobacteria</taxon>
        <taxon>Sphingomonadales</taxon>
        <taxon>Sphingomonadaceae</taxon>
        <taxon>Sphingomonas</taxon>
    </lineage>
</organism>
<dbReference type="PROSITE" id="PS01124">
    <property type="entry name" value="HTH_ARAC_FAMILY_2"/>
    <property type="match status" value="1"/>
</dbReference>
<evidence type="ECO:0000259" key="4">
    <source>
        <dbReference type="PROSITE" id="PS01124"/>
    </source>
</evidence>
<protein>
    <submittedName>
        <fullName evidence="5">AraC family transcriptional regulator ligand-binding domain-containing protein</fullName>
    </submittedName>
</protein>
<evidence type="ECO:0000256" key="3">
    <source>
        <dbReference type="ARBA" id="ARBA00023163"/>
    </source>
</evidence>
<comment type="caution">
    <text evidence="5">The sequence shown here is derived from an EMBL/GenBank/DDBJ whole genome shotgun (WGS) entry which is preliminary data.</text>
</comment>
<dbReference type="InterPro" id="IPR032687">
    <property type="entry name" value="AraC-type_N"/>
</dbReference>